<protein>
    <submittedName>
        <fullName evidence="1">Uncharacterized protein</fullName>
    </submittedName>
</protein>
<gene>
    <name evidence="1" type="ORF">F4559_001105</name>
</gene>
<dbReference type="EMBL" id="JACHJS010000001">
    <property type="protein sequence ID" value="MBB4963746.1"/>
    <property type="molecule type" value="Genomic_DNA"/>
</dbReference>
<organism evidence="1 2">
    <name type="scientific">Saccharothrix violaceirubra</name>
    <dbReference type="NCBI Taxonomy" id="413306"/>
    <lineage>
        <taxon>Bacteria</taxon>
        <taxon>Bacillati</taxon>
        <taxon>Actinomycetota</taxon>
        <taxon>Actinomycetes</taxon>
        <taxon>Pseudonocardiales</taxon>
        <taxon>Pseudonocardiaceae</taxon>
        <taxon>Saccharothrix</taxon>
    </lineage>
</organism>
<comment type="caution">
    <text evidence="1">The sequence shown here is derived from an EMBL/GenBank/DDBJ whole genome shotgun (WGS) entry which is preliminary data.</text>
</comment>
<dbReference type="Proteomes" id="UP000542674">
    <property type="component" value="Unassembled WGS sequence"/>
</dbReference>
<dbReference type="AlphaFoldDB" id="A0A7W7SZX3"/>
<accession>A0A7W7SZX3</accession>
<name>A0A7W7SZX3_9PSEU</name>
<keyword evidence="2" id="KW-1185">Reference proteome</keyword>
<evidence type="ECO:0000313" key="2">
    <source>
        <dbReference type="Proteomes" id="UP000542674"/>
    </source>
</evidence>
<dbReference type="RefSeq" id="WP_184666494.1">
    <property type="nucleotide sequence ID" value="NZ_BAABAI010000034.1"/>
</dbReference>
<reference evidence="1 2" key="1">
    <citation type="submission" date="2020-08" db="EMBL/GenBank/DDBJ databases">
        <title>Sequencing the genomes of 1000 actinobacteria strains.</title>
        <authorList>
            <person name="Klenk H.-P."/>
        </authorList>
    </citation>
    <scope>NUCLEOTIDE SEQUENCE [LARGE SCALE GENOMIC DNA]</scope>
    <source>
        <strain evidence="1 2">DSM 45084</strain>
    </source>
</reference>
<sequence length="130" mass="14011">MNNTALLARIARVAGHPALTATTPDLGRIGNITGTAKRVDIQLGQPSTVEILASWYDLLHQSHIALHDMTRYDPDKTLSVHIDVTGKLDGDEVRVFTALDPVRTARLHALMRGHDSIAIGVGTLCSIEAP</sequence>
<proteinExistence type="predicted"/>
<evidence type="ECO:0000313" key="1">
    <source>
        <dbReference type="EMBL" id="MBB4963746.1"/>
    </source>
</evidence>